<feature type="region of interest" description="Disordered" evidence="1">
    <location>
        <begin position="27"/>
        <end position="50"/>
    </location>
</feature>
<evidence type="ECO:0000259" key="2">
    <source>
        <dbReference type="Pfam" id="PF09949"/>
    </source>
</evidence>
<dbReference type="InterPro" id="IPR052935">
    <property type="entry name" value="Mg2+_PAP"/>
</dbReference>
<dbReference type="PANTHER" id="PTHR28208:SF3">
    <property type="entry name" value="PHOSPHATIDATE PHOSPHATASE APP1"/>
    <property type="match status" value="1"/>
</dbReference>
<protein>
    <recommendedName>
        <fullName evidence="2">Phosphatidate phosphatase APP1 catalytic domain-containing protein</fullName>
    </recommendedName>
</protein>
<keyword evidence="4" id="KW-1185">Reference proteome</keyword>
<feature type="region of interest" description="Disordered" evidence="1">
    <location>
        <begin position="192"/>
        <end position="220"/>
    </location>
</feature>
<comment type="caution">
    <text evidence="3">The sequence shown here is derived from an EMBL/GenBank/DDBJ whole genome shotgun (WGS) entry which is preliminary data.</text>
</comment>
<evidence type="ECO:0000256" key="1">
    <source>
        <dbReference type="SAM" id="MobiDB-lite"/>
    </source>
</evidence>
<dbReference type="OrthoDB" id="2117591at2759"/>
<gene>
    <name evidence="3" type="ORF">EWM64_g2908</name>
</gene>
<dbReference type="STRING" id="135208.A0A4Z0A4D8"/>
<evidence type="ECO:0000313" key="3">
    <source>
        <dbReference type="EMBL" id="TFY81111.1"/>
    </source>
</evidence>
<feature type="compositionally biased region" description="Basic and acidic residues" evidence="1">
    <location>
        <begin position="27"/>
        <end position="37"/>
    </location>
</feature>
<evidence type="ECO:0000313" key="4">
    <source>
        <dbReference type="Proteomes" id="UP000298061"/>
    </source>
</evidence>
<reference evidence="3 4" key="1">
    <citation type="submission" date="2019-02" db="EMBL/GenBank/DDBJ databases">
        <title>Genome sequencing of the rare red list fungi Hericium alpestre (H. flagellum).</title>
        <authorList>
            <person name="Buettner E."/>
            <person name="Kellner H."/>
        </authorList>
    </citation>
    <scope>NUCLEOTIDE SEQUENCE [LARGE SCALE GENOMIC DNA]</scope>
    <source>
        <strain evidence="3 4">DSM 108284</strain>
    </source>
</reference>
<name>A0A4Z0A4D8_9AGAM</name>
<proteinExistence type="predicted"/>
<feature type="non-terminal residue" evidence="3">
    <location>
        <position position="548"/>
    </location>
</feature>
<accession>A0A4Z0A4D8</accession>
<sequence length="548" mass="60075">MRPKYWKSLTSASSSRLSVVKDYISQRDFKPRKDQRPGEPGYTEGQSKRQSWAQWAGQKIAKRLDDVGGGSSEKVILFPGWASRRYHEGYSADIQGAPFDIEVFVSGYAVKERALGAMSRSQKAFIKVAKGFASLPKLPDSHSPNGSPQVDFISKSTEDLLADFELPPRPDEMDEDLERRTLFNIATRNSSSTTLVSSGAPSTPSTLPPSTPPTTASLPPDLQRLHLNLESRLRPFWAVALSQRTINISLYPCADGEGNRLSQSSDSSSAERTLVTSPIAAQPIFTTTEGAFQTKFNIPWENLCMHPKGVHVAFGDPLEEHDFAVRAELLPPPPPASKPSSANSSPVAMYATLPPVPSAVAEEVVPLTYSPIRVISDIDDTVKLSNVISGARAMFYNVFVKDLKENVIRGMGEWYGEMWKRGVRFHYVSNGPFELLPVIHEFFQLAQLPPGSIRLRSYGTRSLFTGLLSAPAARKRAGVLDVLTSFPSSQFILVGDSGEQDLELYAAVARERPSQILAVFVRDVNTYDDGEGGVEDPTGRAVLENAAL</sequence>
<dbReference type="GO" id="GO:0008195">
    <property type="term" value="F:phosphatidate phosphatase activity"/>
    <property type="evidence" value="ECO:0007669"/>
    <property type="project" value="InterPro"/>
</dbReference>
<dbReference type="EMBL" id="SFCI01000249">
    <property type="protein sequence ID" value="TFY81111.1"/>
    <property type="molecule type" value="Genomic_DNA"/>
</dbReference>
<dbReference type="Pfam" id="PF09949">
    <property type="entry name" value="APP1_cat"/>
    <property type="match status" value="1"/>
</dbReference>
<feature type="domain" description="Phosphatidate phosphatase APP1 catalytic" evidence="2">
    <location>
        <begin position="372"/>
        <end position="523"/>
    </location>
</feature>
<dbReference type="AlphaFoldDB" id="A0A4Z0A4D8"/>
<dbReference type="InterPro" id="IPR019236">
    <property type="entry name" value="APP1_cat"/>
</dbReference>
<dbReference type="Proteomes" id="UP000298061">
    <property type="component" value="Unassembled WGS sequence"/>
</dbReference>
<dbReference type="GO" id="GO:0030479">
    <property type="term" value="C:actin cortical patch"/>
    <property type="evidence" value="ECO:0007669"/>
    <property type="project" value="TreeGrafter"/>
</dbReference>
<dbReference type="PANTHER" id="PTHR28208">
    <property type="entry name" value="PHOSPHATIDATE PHOSPHATASE APP1"/>
    <property type="match status" value="1"/>
</dbReference>
<organism evidence="3 4">
    <name type="scientific">Hericium alpestre</name>
    <dbReference type="NCBI Taxonomy" id="135208"/>
    <lineage>
        <taxon>Eukaryota</taxon>
        <taxon>Fungi</taxon>
        <taxon>Dikarya</taxon>
        <taxon>Basidiomycota</taxon>
        <taxon>Agaricomycotina</taxon>
        <taxon>Agaricomycetes</taxon>
        <taxon>Russulales</taxon>
        <taxon>Hericiaceae</taxon>
        <taxon>Hericium</taxon>
    </lineage>
</organism>